<name>A0A8J3Z473_9ACTN</name>
<protein>
    <recommendedName>
        <fullName evidence="1">Carboxymuconolactone decarboxylase-like domain-containing protein</fullName>
    </recommendedName>
</protein>
<organism evidence="2 3">
    <name type="scientific">Virgisporangium aurantiacum</name>
    <dbReference type="NCBI Taxonomy" id="175570"/>
    <lineage>
        <taxon>Bacteria</taxon>
        <taxon>Bacillati</taxon>
        <taxon>Actinomycetota</taxon>
        <taxon>Actinomycetes</taxon>
        <taxon>Micromonosporales</taxon>
        <taxon>Micromonosporaceae</taxon>
        <taxon>Virgisporangium</taxon>
    </lineage>
</organism>
<proteinExistence type="predicted"/>
<reference evidence="2" key="1">
    <citation type="submission" date="2021-01" db="EMBL/GenBank/DDBJ databases">
        <title>Whole genome shotgun sequence of Virgisporangium aurantiacum NBRC 16421.</title>
        <authorList>
            <person name="Komaki H."/>
            <person name="Tamura T."/>
        </authorList>
    </citation>
    <scope>NUCLEOTIDE SEQUENCE</scope>
    <source>
        <strain evidence="2">NBRC 16421</strain>
    </source>
</reference>
<evidence type="ECO:0000313" key="2">
    <source>
        <dbReference type="EMBL" id="GIJ56447.1"/>
    </source>
</evidence>
<dbReference type="GO" id="GO:0051920">
    <property type="term" value="F:peroxiredoxin activity"/>
    <property type="evidence" value="ECO:0007669"/>
    <property type="project" value="InterPro"/>
</dbReference>
<gene>
    <name evidence="2" type="ORF">Vau01_039630</name>
</gene>
<feature type="domain" description="Carboxymuconolactone decarboxylase-like" evidence="1">
    <location>
        <begin position="11"/>
        <end position="92"/>
    </location>
</feature>
<evidence type="ECO:0000313" key="3">
    <source>
        <dbReference type="Proteomes" id="UP000612585"/>
    </source>
</evidence>
<dbReference type="Gene3D" id="1.20.1290.10">
    <property type="entry name" value="AhpD-like"/>
    <property type="match status" value="1"/>
</dbReference>
<dbReference type="NCBIfam" id="TIGR00778">
    <property type="entry name" value="ahpD_dom"/>
    <property type="match status" value="1"/>
</dbReference>
<dbReference type="PANTHER" id="PTHR34846:SF5">
    <property type="entry name" value="CARBOXYMUCONOLACTONE DECARBOXYLASE-LIKE DOMAIN-CONTAINING PROTEIN"/>
    <property type="match status" value="1"/>
</dbReference>
<dbReference type="AlphaFoldDB" id="A0A8J3Z473"/>
<dbReference type="SUPFAM" id="SSF69118">
    <property type="entry name" value="AhpD-like"/>
    <property type="match status" value="1"/>
</dbReference>
<dbReference type="PANTHER" id="PTHR34846">
    <property type="entry name" value="4-CARBOXYMUCONOLACTONE DECARBOXYLASE FAMILY PROTEIN (AFU_ORTHOLOGUE AFUA_6G11590)"/>
    <property type="match status" value="1"/>
</dbReference>
<comment type="caution">
    <text evidence="2">The sequence shown here is derived from an EMBL/GenBank/DDBJ whole genome shotgun (WGS) entry which is preliminary data.</text>
</comment>
<keyword evidence="3" id="KW-1185">Reference proteome</keyword>
<dbReference type="InterPro" id="IPR004675">
    <property type="entry name" value="AhpD_core"/>
</dbReference>
<dbReference type="Pfam" id="PF02627">
    <property type="entry name" value="CMD"/>
    <property type="match status" value="1"/>
</dbReference>
<evidence type="ECO:0000259" key="1">
    <source>
        <dbReference type="Pfam" id="PF02627"/>
    </source>
</evidence>
<dbReference type="InterPro" id="IPR003779">
    <property type="entry name" value="CMD-like"/>
</dbReference>
<accession>A0A8J3Z473</accession>
<sequence length="144" mass="15929">MTRRFAINRFPDAYRALTGVETYARDHVDKQVLHLLKLRASMINGCAFCLDMHTREALADGEDVRRLMALGAWREAPFFDAGERAALALTDEVTRLGEHGVSDGTWAGAVEHWGEEGAVNLVVAIGMINLWNRIAVTARAQPPV</sequence>
<dbReference type="RefSeq" id="WP_203994808.1">
    <property type="nucleotide sequence ID" value="NZ_BOPG01000024.1"/>
</dbReference>
<dbReference type="EMBL" id="BOPG01000024">
    <property type="protein sequence ID" value="GIJ56447.1"/>
    <property type="molecule type" value="Genomic_DNA"/>
</dbReference>
<dbReference type="InterPro" id="IPR029032">
    <property type="entry name" value="AhpD-like"/>
</dbReference>
<dbReference type="Proteomes" id="UP000612585">
    <property type="component" value="Unassembled WGS sequence"/>
</dbReference>